<dbReference type="NCBIfam" id="TIGR00059">
    <property type="entry name" value="L17"/>
    <property type="match status" value="1"/>
</dbReference>
<evidence type="ECO:0000256" key="3">
    <source>
        <dbReference type="ARBA" id="ARBA00023274"/>
    </source>
</evidence>
<accession>A0A1Y1ZDD8</accession>
<dbReference type="SUPFAM" id="SSF64263">
    <property type="entry name" value="Prokaryotic ribosomal protein L17"/>
    <property type="match status" value="1"/>
</dbReference>
<dbReference type="PROSITE" id="PS01167">
    <property type="entry name" value="RIBOSOMAL_L17"/>
    <property type="match status" value="1"/>
</dbReference>
<comment type="caution">
    <text evidence="5">The sequence shown here is derived from an EMBL/GenBank/DDBJ whole genome shotgun (WGS) entry which is preliminary data.</text>
</comment>
<dbReference type="STRING" id="1314790.A0A1Y1ZDD8"/>
<dbReference type="PANTHER" id="PTHR14413">
    <property type="entry name" value="RIBOSOMAL PROTEIN L17"/>
    <property type="match status" value="1"/>
</dbReference>
<dbReference type="GO" id="GO:0005762">
    <property type="term" value="C:mitochondrial large ribosomal subunit"/>
    <property type="evidence" value="ECO:0007669"/>
    <property type="project" value="TreeGrafter"/>
</dbReference>
<dbReference type="GO" id="GO:0003735">
    <property type="term" value="F:structural constituent of ribosome"/>
    <property type="evidence" value="ECO:0007669"/>
    <property type="project" value="InterPro"/>
</dbReference>
<evidence type="ECO:0000313" key="5">
    <source>
        <dbReference type="EMBL" id="ORY07977.1"/>
    </source>
</evidence>
<keyword evidence="2 4" id="KW-0689">Ribosomal protein</keyword>
<dbReference type="Gene3D" id="3.90.1030.10">
    <property type="entry name" value="Ribosomal protein L17"/>
    <property type="match status" value="1"/>
</dbReference>
<dbReference type="OrthoDB" id="275000at2759"/>
<evidence type="ECO:0000256" key="4">
    <source>
        <dbReference type="RuleBase" id="RU000660"/>
    </source>
</evidence>
<protein>
    <submittedName>
        <fullName evidence="5">Ribosomal protein L17</fullName>
    </submittedName>
</protein>
<sequence>MHHGKHFRRLNKKWSHRVAMLRNMTTSLILQGRIKTTLPKAKELRRVAERMVTYAKRQDEKGKQLARAFLREHPESLPKLYELAERFKTRPGGYTRIWKFGNRYGDNAPMAIIEYIDGPQDLKYNLFLKSLAYKQLQKENMVPLPVEKDKLNLNKKMTKDEFKKVMNRNQAESKFQRKLNKVLAGKNITREELNADVDKEMERIISLMKETNIGLYGAKPVTADGK</sequence>
<gene>
    <name evidence="5" type="ORF">K493DRAFT_201476</name>
</gene>
<dbReference type="InterPro" id="IPR000456">
    <property type="entry name" value="Ribosomal_bL17"/>
</dbReference>
<reference evidence="5 6" key="1">
    <citation type="submission" date="2016-07" db="EMBL/GenBank/DDBJ databases">
        <title>Pervasive Adenine N6-methylation of Active Genes in Fungi.</title>
        <authorList>
            <consortium name="DOE Joint Genome Institute"/>
            <person name="Mondo S.J."/>
            <person name="Dannebaum R.O."/>
            <person name="Kuo R.C."/>
            <person name="Labutti K."/>
            <person name="Haridas S."/>
            <person name="Kuo A."/>
            <person name="Salamov A."/>
            <person name="Ahrendt S.R."/>
            <person name="Lipzen A."/>
            <person name="Sullivan W."/>
            <person name="Andreopoulos W.B."/>
            <person name="Clum A."/>
            <person name="Lindquist E."/>
            <person name="Daum C."/>
            <person name="Ramamoorthy G.K."/>
            <person name="Gryganskyi A."/>
            <person name="Culley D."/>
            <person name="Magnuson J.K."/>
            <person name="James T.Y."/>
            <person name="O'Malley M.A."/>
            <person name="Stajich J.E."/>
            <person name="Spatafora J.W."/>
            <person name="Visel A."/>
            <person name="Grigoriev I.V."/>
        </authorList>
    </citation>
    <scope>NUCLEOTIDE SEQUENCE [LARGE SCALE GENOMIC DNA]</scope>
    <source>
        <strain evidence="5 6">CBS 931.73</strain>
    </source>
</reference>
<dbReference type="Pfam" id="PF01196">
    <property type="entry name" value="Ribosomal_L17"/>
    <property type="match status" value="1"/>
</dbReference>
<evidence type="ECO:0000313" key="6">
    <source>
        <dbReference type="Proteomes" id="UP000193498"/>
    </source>
</evidence>
<dbReference type="FunCoup" id="A0A1Y1ZDD8">
    <property type="interactions" value="533"/>
</dbReference>
<keyword evidence="6" id="KW-1185">Reference proteome</keyword>
<dbReference type="Proteomes" id="UP000193498">
    <property type="component" value="Unassembled WGS sequence"/>
</dbReference>
<organism evidence="5 6">
    <name type="scientific">Basidiobolus meristosporus CBS 931.73</name>
    <dbReference type="NCBI Taxonomy" id="1314790"/>
    <lineage>
        <taxon>Eukaryota</taxon>
        <taxon>Fungi</taxon>
        <taxon>Fungi incertae sedis</taxon>
        <taxon>Zoopagomycota</taxon>
        <taxon>Entomophthoromycotina</taxon>
        <taxon>Basidiobolomycetes</taxon>
        <taxon>Basidiobolales</taxon>
        <taxon>Basidiobolaceae</taxon>
        <taxon>Basidiobolus</taxon>
    </lineage>
</organism>
<keyword evidence="3 4" id="KW-0687">Ribonucleoprotein</keyword>
<dbReference type="PANTHER" id="PTHR14413:SF16">
    <property type="entry name" value="LARGE RIBOSOMAL SUBUNIT PROTEIN BL17M"/>
    <property type="match status" value="1"/>
</dbReference>
<name>A0A1Y1ZDD8_9FUNG</name>
<dbReference type="EMBL" id="MCFE01000004">
    <property type="protein sequence ID" value="ORY07977.1"/>
    <property type="molecule type" value="Genomic_DNA"/>
</dbReference>
<dbReference type="InParanoid" id="A0A1Y1ZDD8"/>
<dbReference type="InterPro" id="IPR047859">
    <property type="entry name" value="Ribosomal_bL17_CS"/>
</dbReference>
<evidence type="ECO:0000256" key="2">
    <source>
        <dbReference type="ARBA" id="ARBA00022980"/>
    </source>
</evidence>
<evidence type="ECO:0000256" key="1">
    <source>
        <dbReference type="ARBA" id="ARBA00008777"/>
    </source>
</evidence>
<dbReference type="AlphaFoldDB" id="A0A1Y1ZDD8"/>
<dbReference type="GO" id="GO:0006412">
    <property type="term" value="P:translation"/>
    <property type="evidence" value="ECO:0007669"/>
    <property type="project" value="InterPro"/>
</dbReference>
<dbReference type="InterPro" id="IPR036373">
    <property type="entry name" value="Ribosomal_bL17_sf"/>
</dbReference>
<comment type="similarity">
    <text evidence="1 4">Belongs to the bacterial ribosomal protein bL17 family.</text>
</comment>
<proteinExistence type="inferred from homology"/>